<sequence>MNLKNRTKQLTEKELEDLICELEAAGFYRRQLIGLTELQERRKAEANNKPVAWTCAEQLRDAKAQGCGYVFGLGIPAKAGHQIMLYANMPPVTSELFISGVRDEDGDCTAVEDAAAQFWTVYCRNEDGTCDALMDFVSRESAEKAIQMIAPKPAQTGVDDDVRNIIGLLENNEWAEHCTETVLGSRLEAEITRLVGSMQSAPVVPKKIPRSVYMVIYQECGGFVDCGANAQTIWEACRAAMLKGGAA</sequence>
<gene>
    <name evidence="1" type="ORF">RYF40_005439</name>
</gene>
<name>A0AAI9GUU1_KLEOX</name>
<protein>
    <submittedName>
        <fullName evidence="1">Uncharacterized protein</fullName>
    </submittedName>
</protein>
<evidence type="ECO:0000313" key="1">
    <source>
        <dbReference type="EMBL" id="EML7084929.1"/>
    </source>
</evidence>
<organism evidence="1">
    <name type="scientific">Klebsiella oxytoca</name>
    <dbReference type="NCBI Taxonomy" id="571"/>
    <lineage>
        <taxon>Bacteria</taxon>
        <taxon>Pseudomonadati</taxon>
        <taxon>Pseudomonadota</taxon>
        <taxon>Gammaproteobacteria</taxon>
        <taxon>Enterobacterales</taxon>
        <taxon>Enterobacteriaceae</taxon>
        <taxon>Klebsiella/Raoultella group</taxon>
        <taxon>Klebsiella</taxon>
    </lineage>
</organism>
<dbReference type="EMBL" id="ABNOCX020000018">
    <property type="protein sequence ID" value="EML7084929.1"/>
    <property type="molecule type" value="Genomic_DNA"/>
</dbReference>
<reference evidence="1" key="1">
    <citation type="submission" date="2024-02" db="EMBL/GenBank/DDBJ databases">
        <authorList>
            <consortium name="Clinical and Environmental Microbiology Branch: Whole genome sequencing antimicrobial resistance pathogens in the healthcare setting"/>
        </authorList>
    </citation>
    <scope>NUCLEOTIDE SEQUENCE</scope>
    <source>
        <strain evidence="1">2023BB-00086</strain>
    </source>
</reference>
<accession>A0AAI9GUU1</accession>
<proteinExistence type="predicted"/>
<dbReference type="RefSeq" id="WP_047935013.1">
    <property type="nucleotide sequence ID" value="NZ_CABGIA010000005.1"/>
</dbReference>
<dbReference type="AlphaFoldDB" id="A0AAI9GUU1"/>
<comment type="caution">
    <text evidence="1">The sequence shown here is derived from an EMBL/GenBank/DDBJ whole genome shotgun (WGS) entry which is preliminary data.</text>
</comment>